<dbReference type="AlphaFoldDB" id="A0A1A7X404"/>
<feature type="non-terminal residue" evidence="2">
    <location>
        <position position="1"/>
    </location>
</feature>
<reference evidence="2" key="2">
    <citation type="submission" date="2016-06" db="EMBL/GenBank/DDBJ databases">
        <title>The genome of a short-lived fish provides insights into sex chromosome evolution and the genetic control of aging.</title>
        <authorList>
            <person name="Reichwald K."/>
            <person name="Felder M."/>
            <person name="Petzold A."/>
            <person name="Koch P."/>
            <person name="Groth M."/>
            <person name="Platzer M."/>
        </authorList>
    </citation>
    <scope>NUCLEOTIDE SEQUENCE</scope>
    <source>
        <tissue evidence="2">Brain</tissue>
    </source>
</reference>
<reference evidence="2" key="1">
    <citation type="submission" date="2016-05" db="EMBL/GenBank/DDBJ databases">
        <authorList>
            <person name="Lavstsen T."/>
            <person name="Jespersen J.S."/>
        </authorList>
    </citation>
    <scope>NUCLEOTIDE SEQUENCE</scope>
    <source>
        <tissue evidence="2">Brain</tissue>
    </source>
</reference>
<feature type="non-terminal residue" evidence="2">
    <location>
        <position position="68"/>
    </location>
</feature>
<evidence type="ECO:0000256" key="1">
    <source>
        <dbReference type="SAM" id="MobiDB-lite"/>
    </source>
</evidence>
<evidence type="ECO:0000313" key="2">
    <source>
        <dbReference type="EMBL" id="SBP12524.1"/>
    </source>
</evidence>
<sequence length="68" mass="7791">LQTNKNSGPHRHAASSLRTSSIMYNRHLSTPQPPPSTMAKTKELSNNTRDKIVHQGWDELIFNRHAVW</sequence>
<proteinExistence type="predicted"/>
<name>A0A1A7X404_9TELE</name>
<feature type="region of interest" description="Disordered" evidence="1">
    <location>
        <begin position="1"/>
        <end position="20"/>
    </location>
</feature>
<accession>A0A1A7X404</accession>
<gene>
    <name evidence="2" type="primary">Nfu_g_1_024952</name>
</gene>
<dbReference type="EMBL" id="HADW01011124">
    <property type="protein sequence ID" value="SBP12524.1"/>
    <property type="molecule type" value="Transcribed_RNA"/>
</dbReference>
<protein>
    <submittedName>
        <fullName evidence="2">Uncharacterized protein</fullName>
    </submittedName>
</protein>
<organism evidence="2">
    <name type="scientific">Iconisemion striatum</name>
    <dbReference type="NCBI Taxonomy" id="60296"/>
    <lineage>
        <taxon>Eukaryota</taxon>
        <taxon>Metazoa</taxon>
        <taxon>Chordata</taxon>
        <taxon>Craniata</taxon>
        <taxon>Vertebrata</taxon>
        <taxon>Euteleostomi</taxon>
        <taxon>Actinopterygii</taxon>
        <taxon>Neopterygii</taxon>
        <taxon>Teleostei</taxon>
        <taxon>Neoteleostei</taxon>
        <taxon>Acanthomorphata</taxon>
        <taxon>Ovalentaria</taxon>
        <taxon>Atherinomorphae</taxon>
        <taxon>Cyprinodontiformes</taxon>
        <taxon>Nothobranchiidae</taxon>
        <taxon>Iconisemion</taxon>
    </lineage>
</organism>